<dbReference type="AlphaFoldDB" id="Q87M42"/>
<protein>
    <submittedName>
        <fullName evidence="1">Uncharacterized protein</fullName>
    </submittedName>
</protein>
<name>Q87M42_VIBPA</name>
<dbReference type="EMBL" id="BA000031">
    <property type="protein sequence ID" value="BAC60679.1"/>
    <property type="molecule type" value="Genomic_DNA"/>
</dbReference>
<dbReference type="HOGENOM" id="CLU_2921572_0_0_6"/>
<sequence>MQRFIDFGVLNKSTTDIDNQNRKHQQHWQCENKFNNRKPFLVPTSSHLSFEFQIQHIKRLR</sequence>
<accession>Q87M42</accession>
<evidence type="ECO:0000313" key="1">
    <source>
        <dbReference type="EMBL" id="BAC60679.1"/>
    </source>
</evidence>
<organism evidence="1 2">
    <name type="scientific">Vibrio parahaemolyticus serotype O3:K6 (strain RIMD 2210633)</name>
    <dbReference type="NCBI Taxonomy" id="223926"/>
    <lineage>
        <taxon>Bacteria</taxon>
        <taxon>Pseudomonadati</taxon>
        <taxon>Pseudomonadota</taxon>
        <taxon>Gammaproteobacteria</taxon>
        <taxon>Vibrionales</taxon>
        <taxon>Vibrionaceae</taxon>
        <taxon>Vibrio</taxon>
    </lineage>
</organism>
<proteinExistence type="predicted"/>
<gene>
    <name evidence="1" type="ordered locus">VP2416</name>
</gene>
<dbReference type="KEGG" id="vpa:VP2416"/>
<evidence type="ECO:0000313" key="2">
    <source>
        <dbReference type="Proteomes" id="UP000002493"/>
    </source>
</evidence>
<reference evidence="1 2" key="1">
    <citation type="journal article" date="2003" name="Lancet">
        <title>Genome sequence of Vibrio parahaemolyticus: a pathogenic mechanism distinct from that of V. cholerae.</title>
        <authorList>
            <person name="Makino K."/>
            <person name="Oshima K."/>
            <person name="Kurokawa K."/>
            <person name="Yokoyama K."/>
            <person name="Uda T."/>
            <person name="Tagomori K."/>
            <person name="Iijima Y."/>
            <person name="Najima M."/>
            <person name="Nakano M."/>
            <person name="Yamashita A."/>
            <person name="Kubota Y."/>
            <person name="Kimura S."/>
            <person name="Yasunaga T."/>
            <person name="Honda T."/>
            <person name="Shinagawa H."/>
            <person name="Hattori M."/>
            <person name="Iida T."/>
        </authorList>
    </citation>
    <scope>NUCLEOTIDE SEQUENCE [LARGE SCALE GENOMIC DNA]</scope>
    <source>
        <strain evidence="2">RIMD 2210633</strain>
    </source>
</reference>
<dbReference type="Proteomes" id="UP000002493">
    <property type="component" value="Chromosome 1"/>
</dbReference>